<evidence type="ECO:0000256" key="8">
    <source>
        <dbReference type="ARBA" id="ARBA00022777"/>
    </source>
</evidence>
<keyword evidence="8 14" id="KW-0418">Kinase</keyword>
<evidence type="ECO:0000256" key="5">
    <source>
        <dbReference type="ARBA" id="ARBA00022527"/>
    </source>
</evidence>
<dbReference type="PANTHER" id="PTHR22984">
    <property type="entry name" value="SERINE/THREONINE-PROTEIN KINASE PIM"/>
    <property type="match status" value="1"/>
</dbReference>
<protein>
    <recommendedName>
        <fullName evidence="4">Serine/threonine-protein kinase 1</fullName>
        <ecNumber evidence="3">2.7.11.1</ecNumber>
    </recommendedName>
</protein>
<keyword evidence="7" id="KW-0547">Nucleotide-binding</keyword>
<comment type="catalytic activity">
    <reaction evidence="12">
        <text>L-seryl-[protein] + ATP = O-phospho-L-seryl-[protein] + ADP + H(+)</text>
        <dbReference type="Rhea" id="RHEA:17989"/>
        <dbReference type="Rhea" id="RHEA-COMP:9863"/>
        <dbReference type="Rhea" id="RHEA-COMP:11604"/>
        <dbReference type="ChEBI" id="CHEBI:15378"/>
        <dbReference type="ChEBI" id="CHEBI:29999"/>
        <dbReference type="ChEBI" id="CHEBI:30616"/>
        <dbReference type="ChEBI" id="CHEBI:83421"/>
        <dbReference type="ChEBI" id="CHEBI:456216"/>
        <dbReference type="EC" id="2.7.11.1"/>
    </reaction>
</comment>
<accession>A0A091MS65</accession>
<organism evidence="14 15">
    <name type="scientific">Acanthisitta chloris</name>
    <name type="common">rifleman</name>
    <dbReference type="NCBI Taxonomy" id="57068"/>
    <lineage>
        <taxon>Eukaryota</taxon>
        <taxon>Metazoa</taxon>
        <taxon>Chordata</taxon>
        <taxon>Craniata</taxon>
        <taxon>Vertebrata</taxon>
        <taxon>Euteleostomi</taxon>
        <taxon>Archelosauria</taxon>
        <taxon>Archosauria</taxon>
        <taxon>Dinosauria</taxon>
        <taxon>Saurischia</taxon>
        <taxon>Theropoda</taxon>
        <taxon>Coelurosauria</taxon>
        <taxon>Aves</taxon>
        <taxon>Neognathae</taxon>
        <taxon>Neoaves</taxon>
        <taxon>Telluraves</taxon>
        <taxon>Australaves</taxon>
        <taxon>Passeriformes</taxon>
        <taxon>Acanthisittidae</taxon>
        <taxon>Acanthisitta</taxon>
    </lineage>
</organism>
<dbReference type="EMBL" id="KK836492">
    <property type="protein sequence ID" value="KFP80171.1"/>
    <property type="molecule type" value="Genomic_DNA"/>
</dbReference>
<evidence type="ECO:0000256" key="1">
    <source>
        <dbReference type="ARBA" id="ARBA00004192"/>
    </source>
</evidence>
<dbReference type="InterPro" id="IPR000719">
    <property type="entry name" value="Prot_kinase_dom"/>
</dbReference>
<feature type="non-terminal residue" evidence="14">
    <location>
        <position position="77"/>
    </location>
</feature>
<evidence type="ECO:0000256" key="10">
    <source>
        <dbReference type="ARBA" id="ARBA00023200"/>
    </source>
</evidence>
<dbReference type="InterPro" id="IPR051138">
    <property type="entry name" value="PIM_Ser/Thr_kinase"/>
</dbReference>
<reference evidence="14 15" key="1">
    <citation type="submission" date="2014-04" db="EMBL/GenBank/DDBJ databases">
        <title>Genome evolution of avian class.</title>
        <authorList>
            <person name="Zhang G."/>
            <person name="Li C."/>
        </authorList>
    </citation>
    <scope>NUCLEOTIDE SEQUENCE [LARGE SCALE GENOMIC DNA]</scope>
    <source>
        <strain evidence="14">BGI_N310</strain>
    </source>
</reference>
<evidence type="ECO:0000256" key="4">
    <source>
        <dbReference type="ARBA" id="ARBA00016885"/>
    </source>
</evidence>
<keyword evidence="6" id="KW-0808">Transferase</keyword>
<feature type="non-terminal residue" evidence="14">
    <location>
        <position position="1"/>
    </location>
</feature>
<dbReference type="PROSITE" id="PS50011">
    <property type="entry name" value="PROTEIN_KINASE_DOM"/>
    <property type="match status" value="1"/>
</dbReference>
<dbReference type="Gene3D" id="1.10.510.10">
    <property type="entry name" value="Transferase(Phosphotransferase) domain 1"/>
    <property type="match status" value="1"/>
</dbReference>
<dbReference type="PROSITE" id="PS00108">
    <property type="entry name" value="PROTEIN_KINASE_ST"/>
    <property type="match status" value="1"/>
</dbReference>
<dbReference type="SUPFAM" id="SSF56112">
    <property type="entry name" value="Protein kinase-like (PK-like)"/>
    <property type="match status" value="1"/>
</dbReference>
<dbReference type="GO" id="GO:0004674">
    <property type="term" value="F:protein serine/threonine kinase activity"/>
    <property type="evidence" value="ECO:0007669"/>
    <property type="project" value="UniProtKB-KW"/>
</dbReference>
<dbReference type="GO" id="GO:0005737">
    <property type="term" value="C:cytoplasm"/>
    <property type="evidence" value="ECO:0007669"/>
    <property type="project" value="TreeGrafter"/>
</dbReference>
<proteinExistence type="inferred from homology"/>
<dbReference type="PANTHER" id="PTHR22984:SF25">
    <property type="entry name" value="PROTEIN KINASE DOMAIN-CONTAINING PROTEIN"/>
    <property type="match status" value="1"/>
</dbReference>
<comment type="catalytic activity">
    <reaction evidence="11">
        <text>L-threonyl-[protein] + ATP = O-phospho-L-threonyl-[protein] + ADP + H(+)</text>
        <dbReference type="Rhea" id="RHEA:46608"/>
        <dbReference type="Rhea" id="RHEA-COMP:11060"/>
        <dbReference type="Rhea" id="RHEA-COMP:11605"/>
        <dbReference type="ChEBI" id="CHEBI:15378"/>
        <dbReference type="ChEBI" id="CHEBI:30013"/>
        <dbReference type="ChEBI" id="CHEBI:30616"/>
        <dbReference type="ChEBI" id="CHEBI:61977"/>
        <dbReference type="ChEBI" id="CHEBI:456216"/>
        <dbReference type="EC" id="2.7.11.1"/>
    </reaction>
</comment>
<dbReference type="AlphaFoldDB" id="A0A091MS65"/>
<sequence length="77" mass="8961">LRHCTRRGVLHRDIKPENILLNPHTGDVKLIDFGCGTFLQEELYTTFAGMWAYRPPEWLLYGYYGDQDATVWSLGML</sequence>
<dbReference type="InterPro" id="IPR011009">
    <property type="entry name" value="Kinase-like_dom_sf"/>
</dbReference>
<comment type="subcellular location">
    <subcellularLocation>
        <location evidence="1">Host cytoplasm</location>
    </subcellularLocation>
</comment>
<feature type="domain" description="Protein kinase" evidence="13">
    <location>
        <begin position="1"/>
        <end position="77"/>
    </location>
</feature>
<keyword evidence="5" id="KW-0723">Serine/threonine-protein kinase</keyword>
<gene>
    <name evidence="14" type="ORF">N310_12289</name>
</gene>
<evidence type="ECO:0000256" key="7">
    <source>
        <dbReference type="ARBA" id="ARBA00022741"/>
    </source>
</evidence>
<dbReference type="Pfam" id="PF00069">
    <property type="entry name" value="Pkinase"/>
    <property type="match status" value="1"/>
</dbReference>
<evidence type="ECO:0000259" key="13">
    <source>
        <dbReference type="PROSITE" id="PS50011"/>
    </source>
</evidence>
<keyword evidence="10" id="KW-1035">Host cytoplasm</keyword>
<evidence type="ECO:0000256" key="2">
    <source>
        <dbReference type="ARBA" id="ARBA00005505"/>
    </source>
</evidence>
<evidence type="ECO:0000256" key="6">
    <source>
        <dbReference type="ARBA" id="ARBA00022679"/>
    </source>
</evidence>
<evidence type="ECO:0000256" key="11">
    <source>
        <dbReference type="ARBA" id="ARBA00047899"/>
    </source>
</evidence>
<name>A0A091MS65_9PASS</name>
<keyword evidence="15" id="KW-1185">Reference proteome</keyword>
<dbReference type="EC" id="2.7.11.1" evidence="3"/>
<dbReference type="Proteomes" id="UP000053537">
    <property type="component" value="Unassembled WGS sequence"/>
</dbReference>
<dbReference type="InterPro" id="IPR008271">
    <property type="entry name" value="Ser/Thr_kinase_AS"/>
</dbReference>
<dbReference type="GO" id="GO:0005524">
    <property type="term" value="F:ATP binding"/>
    <property type="evidence" value="ECO:0007669"/>
    <property type="project" value="UniProtKB-KW"/>
</dbReference>
<evidence type="ECO:0000256" key="3">
    <source>
        <dbReference type="ARBA" id="ARBA00012513"/>
    </source>
</evidence>
<evidence type="ECO:0000256" key="9">
    <source>
        <dbReference type="ARBA" id="ARBA00022840"/>
    </source>
</evidence>
<keyword evidence="9" id="KW-0067">ATP-binding</keyword>
<evidence type="ECO:0000256" key="12">
    <source>
        <dbReference type="ARBA" id="ARBA00048679"/>
    </source>
</evidence>
<evidence type="ECO:0000313" key="14">
    <source>
        <dbReference type="EMBL" id="KFP80171.1"/>
    </source>
</evidence>
<comment type="similarity">
    <text evidence="2">Belongs to the protein kinase superfamily. CAMK Ser/Thr protein kinase family. PIM subfamily.</text>
</comment>
<evidence type="ECO:0000313" key="15">
    <source>
        <dbReference type="Proteomes" id="UP000053537"/>
    </source>
</evidence>